<dbReference type="EMBL" id="JBHLSS010000034">
    <property type="protein sequence ID" value="MFC0708997.1"/>
    <property type="molecule type" value="Genomic_DNA"/>
</dbReference>
<reference evidence="2 3" key="1">
    <citation type="submission" date="2024-09" db="EMBL/GenBank/DDBJ databases">
        <authorList>
            <person name="Sun Q."/>
            <person name="Mori K."/>
        </authorList>
    </citation>
    <scope>NUCLEOTIDE SEQUENCE [LARGE SCALE GENOMIC DNA]</scope>
    <source>
        <strain evidence="2 3">NCAIM B.01794</strain>
    </source>
</reference>
<keyword evidence="3" id="KW-1185">Reference proteome</keyword>
<protein>
    <submittedName>
        <fullName evidence="2">Uncharacterized protein</fullName>
    </submittedName>
</protein>
<feature type="region of interest" description="Disordered" evidence="1">
    <location>
        <begin position="937"/>
        <end position="959"/>
    </location>
</feature>
<evidence type="ECO:0000256" key="1">
    <source>
        <dbReference type="SAM" id="MobiDB-lite"/>
    </source>
</evidence>
<sequence>MARLDQQVRQLAATIQAHIGAGGDAHRAATATLAGFLSASDKARYDALASQGQQEQGDRLSSAGIFTGEAFGVIGGPGRDETQNILAAINAIGDAGGELVIRAESPGDPIYINAPLPIEASNLTLRFRGTLLMGPNAYVRVNGGLSEIVRPGMSGNTLALRAPSTTDAEGRMVLPLRSGLGAFLQIDDKITIRGQNDKFGKPFSKQVTTVVAISGDNATCADEPGETWLPTYPDSDWPPDHTTGTTIGIAAFSALTVDAVRGDVVLHVANTSYFSAGKLVYISDSRTEADFMAPVPTTLRSQCNMEIARVVAVDAGSNTVTLDRGLSRGFPTAWGGGVALMEPVENTHIVADRLSWDAPQPNRRNSALAINYASECTIQAAFVDGRSGRLGAAARIGYSYDCQILNTAADGAYGFGSAEGYGLTLYYSTLCAIRGCHATGGRHNYLLQSATLCTVEGNYSGDDFISGIDLHGANSVDCVIRGNLVQVGVQHAPGVTNSGGIRNGNTSHTIGDHGTIIEGNVIVNYRGTLSCAIDVSPSSRDVVVRGNVVIDVGVAFRHYKVSSSVPNQHSNRVVINGNYVLRAVLPVDIENYTGNSFWDELIFTDNEFVDCGQSVLIEDIPRVIFSGNRYRLTTARSGEPAFDFRSIPNLRVQGNEVHGAARGGRATNCGTAAFVRNWFGGCTEGSTVMDGGGNTSLLDVLNGDSGGGGGGPITTGDITDYVETTEDLIGSSIVAGTGITKSYDDATGKTTISATGGGANALTGLVVPAGDSRSNQNWSYTNTVPALLARSPLGWFELLSRRVRVDSRYKQCVPGYTVAQLRALFEADTPNEYGFSPSEVPLGTLWVLRIGTNDIAGGTKSGIDTALVDHQWIVDWMTARGDTVFVVAEWPRVASGNAPINTTGQQLMQYYREEIKRRNRGKARVYVVDVWPRAVDPASTTGDPLSTPASTPPASILNPDGLHNSPGIAFIEGEEEARLAEKIGLPIIYRVTTSNADLYHATNNPDGNIHPNPMLLGSDTASGANSAGIEPTSWDMDASTGLTATGSRETITFFDGERERTVNAFKMVISGTAGSSGLYGRIRQSGLLSQVASGNSIEGGVEYVVDAGHNNLAAVGIVIDPATTADQVHGMVNTGGTNGDQPMPAVISKKFYGCTRSPKYTVPGTLPASLSWDIRVRCCVAGPFSATVWFISTSLRKVPA</sequence>
<comment type="caution">
    <text evidence="2">The sequence shown here is derived from an EMBL/GenBank/DDBJ whole genome shotgun (WGS) entry which is preliminary data.</text>
</comment>
<name>A0ABV6SHH9_AZOPA</name>
<organism evidence="2 3">
    <name type="scientific">Azorhizophilus paspali</name>
    <name type="common">Azotobacter paspali</name>
    <dbReference type="NCBI Taxonomy" id="69963"/>
    <lineage>
        <taxon>Bacteria</taxon>
        <taxon>Pseudomonadati</taxon>
        <taxon>Pseudomonadota</taxon>
        <taxon>Gammaproteobacteria</taxon>
        <taxon>Pseudomonadales</taxon>
        <taxon>Pseudomonadaceae</taxon>
        <taxon>Azorhizophilus</taxon>
    </lineage>
</organism>
<dbReference type="Proteomes" id="UP001589891">
    <property type="component" value="Unassembled WGS sequence"/>
</dbReference>
<evidence type="ECO:0000313" key="2">
    <source>
        <dbReference type="EMBL" id="MFC0708997.1"/>
    </source>
</evidence>
<dbReference type="RefSeq" id="WP_394542903.1">
    <property type="nucleotide sequence ID" value="NZ_CP171449.1"/>
</dbReference>
<evidence type="ECO:0000313" key="3">
    <source>
        <dbReference type="Proteomes" id="UP001589891"/>
    </source>
</evidence>
<gene>
    <name evidence="2" type="ORF">ACFFGX_05110</name>
</gene>
<dbReference type="Gene3D" id="3.40.50.1110">
    <property type="entry name" value="SGNH hydrolase"/>
    <property type="match status" value="1"/>
</dbReference>
<proteinExistence type="predicted"/>
<dbReference type="SUPFAM" id="SSF51126">
    <property type="entry name" value="Pectin lyase-like"/>
    <property type="match status" value="1"/>
</dbReference>
<dbReference type="SUPFAM" id="SSF52266">
    <property type="entry name" value="SGNH hydrolase"/>
    <property type="match status" value="1"/>
</dbReference>
<dbReference type="InterPro" id="IPR036514">
    <property type="entry name" value="SGNH_hydro_sf"/>
</dbReference>
<feature type="compositionally biased region" description="Low complexity" evidence="1">
    <location>
        <begin position="946"/>
        <end position="955"/>
    </location>
</feature>
<dbReference type="InterPro" id="IPR011050">
    <property type="entry name" value="Pectin_lyase_fold/virulence"/>
</dbReference>
<accession>A0ABV6SHH9</accession>